<keyword evidence="1" id="KW-0812">Transmembrane</keyword>
<dbReference type="RefSeq" id="WP_345010277.1">
    <property type="nucleotide sequence ID" value="NZ_BAABFC010000004.1"/>
</dbReference>
<reference evidence="3" key="1">
    <citation type="journal article" date="2019" name="Int. J. Syst. Evol. Microbiol.">
        <title>The Global Catalogue of Microorganisms (GCM) 10K type strain sequencing project: providing services to taxonomists for standard genome sequencing and annotation.</title>
        <authorList>
            <consortium name="The Broad Institute Genomics Platform"/>
            <consortium name="The Broad Institute Genome Sequencing Center for Infectious Disease"/>
            <person name="Wu L."/>
            <person name="Ma J."/>
        </authorList>
    </citation>
    <scope>NUCLEOTIDE SEQUENCE [LARGE SCALE GENOMIC DNA]</scope>
    <source>
        <strain evidence="3">JCM 32226</strain>
    </source>
</reference>
<evidence type="ECO:0000313" key="2">
    <source>
        <dbReference type="EMBL" id="GAA4495137.1"/>
    </source>
</evidence>
<dbReference type="Proteomes" id="UP001501321">
    <property type="component" value="Unassembled WGS sequence"/>
</dbReference>
<accession>A0ABP8PZI8</accession>
<sequence length="159" mass="18848">MEQILKNLNDPSWWFTGVFFVLVGTLLTKLLFNWIPRAVLNVSTKIPTYAYRLSMRLKILMLKTVKNNRQHEVKVNWIIARYWSLETITMIYMVFSFVIFLLYPRQDDAGIKQQLVPFALFIPLYLFQWVTHFNEKVTAKVINANIAWKKRMKIGSKGD</sequence>
<protein>
    <submittedName>
        <fullName evidence="2">Uncharacterized protein</fullName>
    </submittedName>
</protein>
<evidence type="ECO:0000313" key="3">
    <source>
        <dbReference type="Proteomes" id="UP001501321"/>
    </source>
</evidence>
<feature type="transmembrane region" description="Helical" evidence="1">
    <location>
        <begin position="12"/>
        <end position="35"/>
    </location>
</feature>
<evidence type="ECO:0000256" key="1">
    <source>
        <dbReference type="SAM" id="Phobius"/>
    </source>
</evidence>
<proteinExistence type="predicted"/>
<keyword evidence="3" id="KW-1185">Reference proteome</keyword>
<feature type="transmembrane region" description="Helical" evidence="1">
    <location>
        <begin position="115"/>
        <end position="131"/>
    </location>
</feature>
<feature type="transmembrane region" description="Helical" evidence="1">
    <location>
        <begin position="82"/>
        <end position="103"/>
    </location>
</feature>
<keyword evidence="1" id="KW-1133">Transmembrane helix</keyword>
<name>A0ABP8PZI8_9GAMM</name>
<keyword evidence="1" id="KW-0472">Membrane</keyword>
<dbReference type="EMBL" id="BAABFC010000004">
    <property type="protein sequence ID" value="GAA4495137.1"/>
    <property type="molecule type" value="Genomic_DNA"/>
</dbReference>
<organism evidence="2 3">
    <name type="scientific">Pseudaeromonas paramecii</name>
    <dbReference type="NCBI Taxonomy" id="2138166"/>
    <lineage>
        <taxon>Bacteria</taxon>
        <taxon>Pseudomonadati</taxon>
        <taxon>Pseudomonadota</taxon>
        <taxon>Gammaproteobacteria</taxon>
        <taxon>Aeromonadales</taxon>
        <taxon>Aeromonadaceae</taxon>
        <taxon>Pseudaeromonas</taxon>
    </lineage>
</organism>
<gene>
    <name evidence="2" type="ORF">GCM10023095_07930</name>
</gene>
<comment type="caution">
    <text evidence="2">The sequence shown here is derived from an EMBL/GenBank/DDBJ whole genome shotgun (WGS) entry which is preliminary data.</text>
</comment>